<accession>A0A0A9GIS8</accession>
<proteinExistence type="predicted"/>
<evidence type="ECO:0000313" key="1">
    <source>
        <dbReference type="EMBL" id="JAE25015.1"/>
    </source>
</evidence>
<reference evidence="1" key="2">
    <citation type="journal article" date="2015" name="Data Brief">
        <title>Shoot transcriptome of the giant reed, Arundo donax.</title>
        <authorList>
            <person name="Barrero R.A."/>
            <person name="Guerrero F.D."/>
            <person name="Moolhuijzen P."/>
            <person name="Goolsby J.A."/>
            <person name="Tidwell J."/>
            <person name="Bellgard S.E."/>
            <person name="Bellgard M.I."/>
        </authorList>
    </citation>
    <scope>NUCLEOTIDE SEQUENCE</scope>
    <source>
        <tissue evidence="1">Shoot tissue taken approximately 20 cm above the soil surface</tissue>
    </source>
</reference>
<dbReference type="AlphaFoldDB" id="A0A0A9GIS8"/>
<sequence>MGMPLSRTSPFVTRSAQLVYQLLRVDSAAIQ</sequence>
<dbReference type="EMBL" id="GBRH01172881">
    <property type="protein sequence ID" value="JAE25015.1"/>
    <property type="molecule type" value="Transcribed_RNA"/>
</dbReference>
<reference evidence="1" key="1">
    <citation type="submission" date="2014-09" db="EMBL/GenBank/DDBJ databases">
        <authorList>
            <person name="Magalhaes I.L.F."/>
            <person name="Oliveira U."/>
            <person name="Santos F.R."/>
            <person name="Vidigal T.H.D.A."/>
            <person name="Brescovit A.D."/>
            <person name="Santos A.J."/>
        </authorList>
    </citation>
    <scope>NUCLEOTIDE SEQUENCE</scope>
    <source>
        <tissue evidence="1">Shoot tissue taken approximately 20 cm above the soil surface</tissue>
    </source>
</reference>
<name>A0A0A9GIS8_ARUDO</name>
<organism evidence="1">
    <name type="scientific">Arundo donax</name>
    <name type="common">Giant reed</name>
    <name type="synonym">Donax arundinaceus</name>
    <dbReference type="NCBI Taxonomy" id="35708"/>
    <lineage>
        <taxon>Eukaryota</taxon>
        <taxon>Viridiplantae</taxon>
        <taxon>Streptophyta</taxon>
        <taxon>Embryophyta</taxon>
        <taxon>Tracheophyta</taxon>
        <taxon>Spermatophyta</taxon>
        <taxon>Magnoliopsida</taxon>
        <taxon>Liliopsida</taxon>
        <taxon>Poales</taxon>
        <taxon>Poaceae</taxon>
        <taxon>PACMAD clade</taxon>
        <taxon>Arundinoideae</taxon>
        <taxon>Arundineae</taxon>
        <taxon>Arundo</taxon>
    </lineage>
</organism>
<protein>
    <submittedName>
        <fullName evidence="1">Uncharacterized protein</fullName>
    </submittedName>
</protein>